<proteinExistence type="predicted"/>
<feature type="region of interest" description="Disordered" evidence="1">
    <location>
        <begin position="52"/>
        <end position="112"/>
    </location>
</feature>
<dbReference type="EMBL" id="BJHW01000001">
    <property type="protein sequence ID" value="GDY49670.1"/>
    <property type="molecule type" value="Genomic_DNA"/>
</dbReference>
<dbReference type="Proteomes" id="UP000301309">
    <property type="component" value="Unassembled WGS sequence"/>
</dbReference>
<evidence type="ECO:0000256" key="1">
    <source>
        <dbReference type="SAM" id="MobiDB-lite"/>
    </source>
</evidence>
<keyword evidence="3" id="KW-1185">Reference proteome</keyword>
<comment type="caution">
    <text evidence="2">The sequence shown here is derived from an EMBL/GenBank/DDBJ whole genome shotgun (WGS) entry which is preliminary data.</text>
</comment>
<name>A0A4D4KSX2_STRVO</name>
<gene>
    <name evidence="2" type="ORF">SVIO_002930</name>
</gene>
<dbReference type="AlphaFoldDB" id="A0A4D4KSX2"/>
<organism evidence="2 3">
    <name type="scientific">Streptomyces violaceusniger</name>
    <dbReference type="NCBI Taxonomy" id="68280"/>
    <lineage>
        <taxon>Bacteria</taxon>
        <taxon>Bacillati</taxon>
        <taxon>Actinomycetota</taxon>
        <taxon>Actinomycetes</taxon>
        <taxon>Kitasatosporales</taxon>
        <taxon>Streptomycetaceae</taxon>
        <taxon>Streptomyces</taxon>
        <taxon>Streptomyces violaceusniger group</taxon>
    </lineage>
</organism>
<evidence type="ECO:0000313" key="2">
    <source>
        <dbReference type="EMBL" id="GDY49670.1"/>
    </source>
</evidence>
<evidence type="ECO:0000313" key="3">
    <source>
        <dbReference type="Proteomes" id="UP000301309"/>
    </source>
</evidence>
<reference evidence="2 3" key="1">
    <citation type="journal article" date="2020" name="Int. J. Syst. Evol. Microbiol.">
        <title>Reclassification of Streptomyces castelarensis and Streptomyces sporoclivatus as later heterotypic synonyms of Streptomyces antimycoticus.</title>
        <authorList>
            <person name="Komaki H."/>
            <person name="Tamura T."/>
        </authorList>
    </citation>
    <scope>NUCLEOTIDE SEQUENCE [LARGE SCALE GENOMIC DNA]</scope>
    <source>
        <strain evidence="2 3">NBRC 13459</strain>
    </source>
</reference>
<protein>
    <submittedName>
        <fullName evidence="2">Uncharacterized protein</fullName>
    </submittedName>
</protein>
<sequence>MAPRPFFPSRRLIPSMRLGLRIPRDTRRQPCRSPDPRARYRAAPLRTIVASDSKTPRLMANEGPGRGEAVAGSGDGRTCASGRKLNSEGTAELSGITRCCPGDPRTSRSAGR</sequence>
<accession>A0A4D4KSX2</accession>